<evidence type="ECO:0000313" key="1">
    <source>
        <dbReference type="EMBL" id="SET98051.1"/>
    </source>
</evidence>
<accession>A0ABY1CEH6</accession>
<organism evidence="1 2">
    <name type="scientific">Myxococcus fulvus</name>
    <dbReference type="NCBI Taxonomy" id="33"/>
    <lineage>
        <taxon>Bacteria</taxon>
        <taxon>Pseudomonadati</taxon>
        <taxon>Myxococcota</taxon>
        <taxon>Myxococcia</taxon>
        <taxon>Myxococcales</taxon>
        <taxon>Cystobacterineae</taxon>
        <taxon>Myxococcaceae</taxon>
        <taxon>Myxococcus</taxon>
    </lineage>
</organism>
<name>A0ABY1CEH6_MYXFU</name>
<comment type="caution">
    <text evidence="1">The sequence shown here is derived from an EMBL/GenBank/DDBJ whole genome shotgun (WGS) entry which is preliminary data.</text>
</comment>
<keyword evidence="2" id="KW-1185">Reference proteome</keyword>
<evidence type="ECO:0000313" key="2">
    <source>
        <dbReference type="Proteomes" id="UP000183760"/>
    </source>
</evidence>
<sequence length="419" mass="44948">MDASARVSTTLAVRSSSIAALRRTTDSDRSRPVRAWSSAFCEAPWPTRAISCVWRTSSRAWPACSIAMRVTSSTRRATRRLASTTVAPWASSRCVSVTVASTALKVRCVIVRISTSASDARSPSATPAVACSRPSCTSVTAVITASRMPDTMAAISRVERVVRSARLRISLATTPKGRPCSPACAAMMAALRASRFVWSAISWMTSTMRPISAEREPSVPISSAAFRTVSSTRYMPLTLSPTSTSPRSAVAVTARASWFVSLARLRTESMPPSTSATKFSASAAKRASSSPEDAMLASRSLIACISEVVWLAKSFTCDSDSTTCSSRSVISSSAPVVSTANTSSWCTRLPTTWRLPPMPLTECSVRSTAPPWRRAASSRLRACSLTSLLVRCRFAVTRCTCDSARRSDRMSRRTSSCPS</sequence>
<protein>
    <submittedName>
        <fullName evidence="1">Uncharacterized protein</fullName>
    </submittedName>
</protein>
<gene>
    <name evidence="1" type="ORF">SAMN05443572_104178</name>
</gene>
<dbReference type="EMBL" id="FOIB01000004">
    <property type="protein sequence ID" value="SET98051.1"/>
    <property type="molecule type" value="Genomic_DNA"/>
</dbReference>
<proteinExistence type="predicted"/>
<reference evidence="1 2" key="1">
    <citation type="submission" date="2016-10" db="EMBL/GenBank/DDBJ databases">
        <authorList>
            <person name="Varghese N."/>
            <person name="Submissions S."/>
        </authorList>
    </citation>
    <scope>NUCLEOTIDE SEQUENCE [LARGE SCALE GENOMIC DNA]</scope>
    <source>
        <strain evidence="1 2">DSM 16525</strain>
    </source>
</reference>
<dbReference type="Proteomes" id="UP000183760">
    <property type="component" value="Unassembled WGS sequence"/>
</dbReference>